<dbReference type="FunFam" id="2.60.40.60:FF:000173">
    <property type="entry name" value="Cadherin 23"/>
    <property type="match status" value="2"/>
</dbReference>
<reference evidence="19 20" key="1">
    <citation type="submission" date="2019-09" db="EMBL/GenBank/DDBJ databases">
        <title>Bird 10,000 Genomes (B10K) Project - Family phase.</title>
        <authorList>
            <person name="Zhang G."/>
        </authorList>
    </citation>
    <scope>NUCLEOTIDE SEQUENCE [LARGE SCALE GENOMIC DNA]</scope>
    <source>
        <strain evidence="19">B10K-MSB-01</strain>
    </source>
</reference>
<evidence type="ECO:0000256" key="13">
    <source>
        <dbReference type="ARBA" id="ARBA00057485"/>
    </source>
</evidence>
<dbReference type="GO" id="GO:0005509">
    <property type="term" value="F:calcium ion binding"/>
    <property type="evidence" value="ECO:0007669"/>
    <property type="project" value="UniProtKB-UniRule"/>
</dbReference>
<dbReference type="SUPFAM" id="SSF49313">
    <property type="entry name" value="Cadherin-like"/>
    <property type="match status" value="26"/>
</dbReference>
<feature type="domain" description="Cadherin" evidence="18">
    <location>
        <begin position="364"/>
        <end position="464"/>
    </location>
</feature>
<keyword evidence="11 17" id="KW-0472">Membrane</keyword>
<feature type="domain" description="Cadherin" evidence="18">
    <location>
        <begin position="1349"/>
        <end position="1456"/>
    </location>
</feature>
<dbReference type="FunFam" id="2.60.40.60:FF:000135">
    <property type="entry name" value="cadherin-23 isoform X1"/>
    <property type="match status" value="1"/>
</dbReference>
<evidence type="ECO:0000256" key="10">
    <source>
        <dbReference type="ARBA" id="ARBA00022989"/>
    </source>
</evidence>
<protein>
    <recommendedName>
        <fullName evidence="14">Cadherin-23</fullName>
    </recommendedName>
    <alternativeName>
        <fullName evidence="15">Otocadherin</fullName>
    </alternativeName>
</protein>
<dbReference type="Proteomes" id="UP000531559">
    <property type="component" value="Unassembled WGS sequence"/>
</dbReference>
<dbReference type="PANTHER" id="PTHR24026">
    <property type="entry name" value="FAT ATYPICAL CADHERIN-RELATED"/>
    <property type="match status" value="1"/>
</dbReference>
<comment type="caution">
    <text evidence="19">The sequence shown here is derived from an EMBL/GenBank/DDBJ whole genome shotgun (WGS) entry which is preliminary data.</text>
</comment>
<proteinExistence type="predicted"/>
<dbReference type="SMART" id="SM00112">
    <property type="entry name" value="CA"/>
    <property type="match status" value="26"/>
</dbReference>
<dbReference type="FunFam" id="2.60.40.60:FF:000147">
    <property type="entry name" value="Cadherin 23"/>
    <property type="match status" value="1"/>
</dbReference>
<feature type="domain" description="Cadherin" evidence="18">
    <location>
        <begin position="2439"/>
        <end position="2540"/>
    </location>
</feature>
<dbReference type="FunFam" id="2.60.40.60:FF:000203">
    <property type="entry name" value="Cadherin 23"/>
    <property type="match status" value="1"/>
</dbReference>
<evidence type="ECO:0000256" key="5">
    <source>
        <dbReference type="ARBA" id="ARBA00022729"/>
    </source>
</evidence>
<feature type="domain" description="Cadherin" evidence="18">
    <location>
        <begin position="575"/>
        <end position="687"/>
    </location>
</feature>
<evidence type="ECO:0000259" key="18">
    <source>
        <dbReference type="PROSITE" id="PS50268"/>
    </source>
</evidence>
<dbReference type="FunFam" id="2.60.40.60:FF:000160">
    <property type="entry name" value="cadherin-23 isoform X1"/>
    <property type="match status" value="1"/>
</dbReference>
<feature type="domain" description="Cadherin" evidence="18">
    <location>
        <begin position="2658"/>
        <end position="2779"/>
    </location>
</feature>
<dbReference type="FunFam" id="2.60.40.60:FF:000156">
    <property type="entry name" value="cadherin-23 isoform X1"/>
    <property type="match status" value="1"/>
</dbReference>
<evidence type="ECO:0000256" key="17">
    <source>
        <dbReference type="SAM" id="Phobius"/>
    </source>
</evidence>
<feature type="non-terminal residue" evidence="19">
    <location>
        <position position="3251"/>
    </location>
</feature>
<dbReference type="FunFam" id="2.60.40.60:FF:000098">
    <property type="entry name" value="cadherin-23 isoform X1"/>
    <property type="match status" value="1"/>
</dbReference>
<evidence type="ECO:0000256" key="12">
    <source>
        <dbReference type="ARBA" id="ARBA00023180"/>
    </source>
</evidence>
<comment type="function">
    <text evidence="13">Cadherins are calcium-dependent cell adhesion proteins. They preferentially interact with themselves in a homophilic manner in connecting cells. CDH23 is required for establishing and/or maintaining the proper organization of the stereocilia bundle of hair cells in the cochlea and the vestibule during late embryonic/early postnatal development. It is part of the functional network formed by USH1C, USH1G, CDH23 and MYO7A that mediates mechanotransduction in cochlear hair cells. Required for normal hearing.</text>
</comment>
<feature type="domain" description="Cadherin" evidence="18">
    <location>
        <begin position="1215"/>
        <end position="1347"/>
    </location>
</feature>
<keyword evidence="12" id="KW-0325">Glycoprotein</keyword>
<feature type="domain" description="Cadherin" evidence="18">
    <location>
        <begin position="682"/>
        <end position="793"/>
    </location>
</feature>
<evidence type="ECO:0000256" key="15">
    <source>
        <dbReference type="ARBA" id="ARBA00081619"/>
    </source>
</evidence>
<feature type="domain" description="Cadherin" evidence="18">
    <location>
        <begin position="142"/>
        <end position="253"/>
    </location>
</feature>
<dbReference type="PROSITE" id="PS00232">
    <property type="entry name" value="CADHERIN_1"/>
    <property type="match status" value="12"/>
</dbReference>
<keyword evidence="4" id="KW-0479">Metal-binding</keyword>
<feature type="transmembrane region" description="Helical" evidence="17">
    <location>
        <begin position="3000"/>
        <end position="3023"/>
    </location>
</feature>
<feature type="domain" description="Cadherin" evidence="18">
    <location>
        <begin position="254"/>
        <end position="363"/>
    </location>
</feature>
<keyword evidence="20" id="KW-1185">Reference proteome</keyword>
<gene>
    <name evidence="19" type="primary">Cdh23</name>
    <name evidence="19" type="ORF">NOTJUL_R10356</name>
</gene>
<organism evidence="19 20">
    <name type="scientific">Nothocercus julius</name>
    <dbReference type="NCBI Taxonomy" id="2585813"/>
    <lineage>
        <taxon>Eukaryota</taxon>
        <taxon>Metazoa</taxon>
        <taxon>Chordata</taxon>
        <taxon>Craniata</taxon>
        <taxon>Vertebrata</taxon>
        <taxon>Euteleostomi</taxon>
        <taxon>Archelosauria</taxon>
        <taxon>Archosauria</taxon>
        <taxon>Dinosauria</taxon>
        <taxon>Saurischia</taxon>
        <taxon>Theropoda</taxon>
        <taxon>Coelurosauria</taxon>
        <taxon>Aves</taxon>
        <taxon>Palaeognathae</taxon>
        <taxon>Tinamiformes</taxon>
        <taxon>Tinamidae</taxon>
        <taxon>Nothocercus</taxon>
    </lineage>
</organism>
<dbReference type="FunFam" id="2.60.40.60:FF:000130">
    <property type="entry name" value="cadherin-23 isoform X1"/>
    <property type="match status" value="1"/>
</dbReference>
<dbReference type="GO" id="GO:0007156">
    <property type="term" value="P:homophilic cell adhesion via plasma membrane adhesion molecules"/>
    <property type="evidence" value="ECO:0007669"/>
    <property type="project" value="InterPro"/>
</dbReference>
<dbReference type="FunFam" id="2.60.40.60:FF:000175">
    <property type="entry name" value="cadherin-23 isoform X1"/>
    <property type="match status" value="1"/>
</dbReference>
<dbReference type="GO" id="GO:0007605">
    <property type="term" value="P:sensory perception of sound"/>
    <property type="evidence" value="ECO:0007669"/>
    <property type="project" value="UniProtKB-KW"/>
</dbReference>
<dbReference type="FunFam" id="2.60.40.60:FF:000141">
    <property type="entry name" value="Cadherin 23"/>
    <property type="match status" value="1"/>
</dbReference>
<keyword evidence="7" id="KW-1009">Hearing</keyword>
<evidence type="ECO:0000313" key="19">
    <source>
        <dbReference type="EMBL" id="NXA47991.1"/>
    </source>
</evidence>
<dbReference type="PROSITE" id="PS50268">
    <property type="entry name" value="CADHERIN_2"/>
    <property type="match status" value="27"/>
</dbReference>
<dbReference type="Pfam" id="PF00028">
    <property type="entry name" value="Cadherin"/>
    <property type="match status" value="23"/>
</dbReference>
<keyword evidence="3 17" id="KW-0812">Transmembrane</keyword>
<feature type="domain" description="Cadherin" evidence="18">
    <location>
        <begin position="2332"/>
        <end position="2438"/>
    </location>
</feature>
<keyword evidence="6" id="KW-0677">Repeat</keyword>
<dbReference type="CDD" id="cd11304">
    <property type="entry name" value="Cadherin_repeat"/>
    <property type="match status" value="26"/>
</dbReference>
<evidence type="ECO:0000256" key="2">
    <source>
        <dbReference type="ARBA" id="ARBA00022475"/>
    </source>
</evidence>
<keyword evidence="8 16" id="KW-0106">Calcium</keyword>
<evidence type="ECO:0000256" key="3">
    <source>
        <dbReference type="ARBA" id="ARBA00022692"/>
    </source>
</evidence>
<feature type="domain" description="Cadherin" evidence="18">
    <location>
        <begin position="1119"/>
        <end position="1214"/>
    </location>
</feature>
<dbReference type="FunFam" id="2.60.40.60:FF:000100">
    <property type="entry name" value="protocadherin Fat 2"/>
    <property type="match status" value="1"/>
</dbReference>
<evidence type="ECO:0000256" key="14">
    <source>
        <dbReference type="ARBA" id="ARBA00069624"/>
    </source>
</evidence>
<evidence type="ECO:0000313" key="20">
    <source>
        <dbReference type="Proteomes" id="UP000531559"/>
    </source>
</evidence>
<dbReference type="FunFam" id="2.60.40.60:FF:000228">
    <property type="entry name" value="Cadherin 23"/>
    <property type="match status" value="1"/>
</dbReference>
<evidence type="ECO:0000256" key="16">
    <source>
        <dbReference type="PROSITE-ProRule" id="PRU00043"/>
    </source>
</evidence>
<dbReference type="GO" id="GO:0005886">
    <property type="term" value="C:plasma membrane"/>
    <property type="evidence" value="ECO:0007669"/>
    <property type="project" value="UniProtKB-SubCell"/>
</dbReference>
<evidence type="ECO:0000256" key="6">
    <source>
        <dbReference type="ARBA" id="ARBA00022737"/>
    </source>
</evidence>
<feature type="domain" description="Cadherin" evidence="18">
    <location>
        <begin position="2226"/>
        <end position="2331"/>
    </location>
</feature>
<dbReference type="FunFam" id="2.60.40.60:FF:000060">
    <property type="entry name" value="Putative cadherin-23"/>
    <property type="match status" value="3"/>
</dbReference>
<evidence type="ECO:0000256" key="7">
    <source>
        <dbReference type="ARBA" id="ARBA00022740"/>
    </source>
</evidence>
<feature type="domain" description="Cadherin" evidence="18">
    <location>
        <begin position="2104"/>
        <end position="2222"/>
    </location>
</feature>
<evidence type="ECO:0000256" key="1">
    <source>
        <dbReference type="ARBA" id="ARBA00004251"/>
    </source>
</evidence>
<dbReference type="PRINTS" id="PR00205">
    <property type="entry name" value="CADHERIN"/>
</dbReference>
<feature type="domain" description="Cadherin" evidence="18">
    <location>
        <begin position="1999"/>
        <end position="2103"/>
    </location>
</feature>
<feature type="domain" description="Cadherin" evidence="18">
    <location>
        <begin position="2780"/>
        <end position="2908"/>
    </location>
</feature>
<dbReference type="InterPro" id="IPR002126">
    <property type="entry name" value="Cadherin-like_dom"/>
</dbReference>
<keyword evidence="2" id="KW-1003">Cell membrane</keyword>
<dbReference type="OrthoDB" id="9990384at2759"/>
<dbReference type="FunFam" id="2.60.40.60:FF:000155">
    <property type="entry name" value="cadherin-23 isoform X1"/>
    <property type="match status" value="1"/>
</dbReference>
<feature type="domain" description="Cadherin" evidence="18">
    <location>
        <begin position="38"/>
        <end position="141"/>
    </location>
</feature>
<keyword evidence="5" id="KW-0732">Signal</keyword>
<dbReference type="InterPro" id="IPR020894">
    <property type="entry name" value="Cadherin_CS"/>
</dbReference>
<feature type="domain" description="Cadherin" evidence="18">
    <location>
        <begin position="1564"/>
        <end position="1673"/>
    </location>
</feature>
<evidence type="ECO:0000256" key="4">
    <source>
        <dbReference type="ARBA" id="ARBA00022723"/>
    </source>
</evidence>
<evidence type="ECO:0000256" key="8">
    <source>
        <dbReference type="ARBA" id="ARBA00022837"/>
    </source>
</evidence>
<feature type="domain" description="Cadherin" evidence="18">
    <location>
        <begin position="899"/>
        <end position="1005"/>
    </location>
</feature>
<feature type="non-terminal residue" evidence="19">
    <location>
        <position position="1"/>
    </location>
</feature>
<dbReference type="EMBL" id="VZSV01000036">
    <property type="protein sequence ID" value="NXA47991.1"/>
    <property type="molecule type" value="Genomic_DNA"/>
</dbReference>
<feature type="domain" description="Cadherin" evidence="18">
    <location>
        <begin position="1889"/>
        <end position="1998"/>
    </location>
</feature>
<dbReference type="InterPro" id="IPR015919">
    <property type="entry name" value="Cadherin-like_sf"/>
</dbReference>
<comment type="subcellular location">
    <subcellularLocation>
        <location evidence="1">Cell membrane</location>
        <topology evidence="1">Single-pass type I membrane protein</topology>
    </subcellularLocation>
</comment>
<keyword evidence="10 17" id="KW-1133">Transmembrane helix</keyword>
<dbReference type="FunFam" id="2.60.40.60:FF:000020">
    <property type="entry name" value="Dachsous cadherin-related 1b"/>
    <property type="match status" value="2"/>
</dbReference>
<feature type="domain" description="Cadherin" evidence="18">
    <location>
        <begin position="1006"/>
        <end position="1109"/>
    </location>
</feature>
<evidence type="ECO:0000256" key="9">
    <source>
        <dbReference type="ARBA" id="ARBA00022889"/>
    </source>
</evidence>
<dbReference type="FunFam" id="2.60.40.60:FF:000807">
    <property type="entry name" value="Uncharacterized protein"/>
    <property type="match status" value="1"/>
</dbReference>
<dbReference type="Gene3D" id="2.60.40.60">
    <property type="entry name" value="Cadherins"/>
    <property type="match status" value="26"/>
</dbReference>
<feature type="domain" description="Cadherin" evidence="18">
    <location>
        <begin position="794"/>
        <end position="898"/>
    </location>
</feature>
<feature type="domain" description="Cadherin" evidence="18">
    <location>
        <begin position="1781"/>
        <end position="1888"/>
    </location>
</feature>
<dbReference type="PANTHER" id="PTHR24026:SF130">
    <property type="entry name" value="CADHERIN RELATED 23"/>
    <property type="match status" value="1"/>
</dbReference>
<feature type="domain" description="Cadherin" evidence="18">
    <location>
        <begin position="1"/>
        <end position="37"/>
    </location>
</feature>
<dbReference type="FunFam" id="2.60.40.60:FF:000104">
    <property type="entry name" value="cadherin-23 isoform X1"/>
    <property type="match status" value="1"/>
</dbReference>
<evidence type="ECO:0000256" key="11">
    <source>
        <dbReference type="ARBA" id="ARBA00023136"/>
    </source>
</evidence>
<feature type="domain" description="Cadherin" evidence="18">
    <location>
        <begin position="465"/>
        <end position="574"/>
    </location>
</feature>
<feature type="domain" description="Cadherin" evidence="18">
    <location>
        <begin position="1458"/>
        <end position="1563"/>
    </location>
</feature>
<name>A0A7K7W520_9AVES</name>
<dbReference type="FunFam" id="2.60.40.60:FF:000092">
    <property type="entry name" value="Protocadherin 8"/>
    <property type="match status" value="1"/>
</dbReference>
<keyword evidence="9" id="KW-0130">Cell adhesion</keyword>
<dbReference type="FunFam" id="2.60.40.60:FF:000146">
    <property type="entry name" value="cadherin-23 isoform X1"/>
    <property type="match status" value="1"/>
</dbReference>
<accession>A0A7K7W520</accession>
<sequence length="3251" mass="356453">QTKSEFTVEFSVSDSQGVIKGTVNVQVGDVNDNAPQFHNQPYSVRIPENTPVGTPIFIVNATDPDQGAGGSVLYSFQPPSRFFAIDSGRGIVSVIRELDYEVTQAYQLQVNATDQDKNKPLSTLANLAITITDVQDMDPIFINLPYSTNIYENSPPGTTVRMITAVDQDKGRPRGIGYTIVSGNTNSIFALDYISGALTLNGPLDRENPFYSAGFVLTVKGTELNDDRTPSNATVTTTFNILVIDLNDNAPEFNSSEYSVAIPELAQVGFALPLFIQVQDKDEGPNSVFEVYLVGNNSDHFIISPTSIQGKADIRVRVAVPLDFETIPRYEFSLFANESIPEHVGFARVKISLINENDNRPVFSKALYNVSLFENATVGTTVLRVHATDNDVGTYGEVSYFFSDDPDRFSLDKDTGVILLTARLDFEATQRYTLTVIARDGGGEETAGRVRINVLDVNDNVPTFQKDAYLGALRENEPSVAQVLRLRASDEDSPPNNHITYSIVQASAFRDYFHITVSEGYGVISVSHPLDYEQIANGVIHLTVMAKDAGEPPLNSTVPVTIEVFDENDNPPTFSKASYVVTVAEDIMAGATVLFLNATDMDRSREYGQESIIYSLEGSSHFRINARSGEITTTSLLDREAKSEYILIVRAVDGGVGHNQKTGIAMVNITLLDINDNYPAWKDEPYFINLVEMTPPNSDVTTVVAVDPDLAENGTVLYSIRPPNKFYSINSTTGKIRTTGVVLDRENPNTQEAELMRKIVVSVTDCGRPPLRATSSATVFVNLLDLNDNDPAFQNLPFIAEIAEGLPAGSSVFQVVAVDLDEGPNGQVTYRMQVGMPRMDFVINGSSGLVSSTAVLDRERISEYYLRVVASDAGVPAKSSSSTLTVRVLDVNDENPTFFPAVYNVSLPEDVARDFKVVRLNCTDADVGLNAELSYFITGGNQDGKFSVGFRDGVVRTVVSLDRETTASYTLVLEAIDNGPAGNRRTGTATVYVTVLDVNDNRPIFLQSSYEASVPEDIAAASSIVKATDADEGANGRVWYRIVKGNEHNHFRINPSSGLLMRGLRPLDREQNSSHVLEVEAYNTEQGAMRSSVRVIVYVEDVNDEVPVFTQRQYNRLGLRETAGIGTSVAVVRATDRDTGNGGLVSYKILSGAEGKFEIDESTGLITTIEYLDYETKTSYLMNVSATDQAPPHNQGFCSVYVSLLNELDEAVQFSNASYEAVIVENIPLGSEVLRVQARSIDNLNQITYKFDPSTNAQALSLFKINGVTVSSRRGGVPMRDAAPVLSTALAPRQGVITVKGQVDREKGDFYTLTVVADDGGPKVDSTVVSSTVTITVLDENDNSPEFDITSDSSVSVAEDCAVGKRIAVVLARDPDAGSNGQVTFSLTAGNVGGAFEIRTTNGTYGEVLVARPLDRELLEHYTLRIQAADGGRPPRRKEHSLRVSVLDVNDNPPVVESPWGYNVSVSENVGGGTAVAQVRATDRDVGLNSVLSYYITQGNEDLTFRMDRVTGEIATRPSPPDRERRSSYRLVVTVEDEGNPSLSATTTVHVTVLDENDNAPAFQQPLYEVTLDEGPATLNATLVTVQARDQDEGPNGTVAYAITEGNILGTFHIDSATGQIRTVKELDYEISHGRYTLIVTATDQCPIVSRRLTSTATVLVNLNDINDNQPTFPRPYEGPFDITEGQPGPRVWTFLAHDGDSGPSGQVEYSIIAGDPLGEFVISPVEGELRVRKDAELDRENIPFYNLTIAARDRGVPPLSSTMVVGVRVLDINDNDPVLLNLPMNLTLSENAPVSSFVTRILARDADQGPNALLTFDITSGNSEKAFYINSTTGIIYVNRPLDRERVAEYRLTITVKDNPENMRNARRDFDLLVISIADENDNRPLFTQSSYQAEVMENSPPGTPIMVLNGPILALDSDEGSNAVVTYQLLEASPDLFVINNRTGAVLVKPGSVIDHEAFPSPQLDFTLVASDVGGLNSTASLRVTILDENDNRPVFHPASVTARLRENSPPGFSVLRVTATDADSGLNKQLDYRIEGGGQDRFVIDAASGVIHVANHTIDREERDAYRLTVVAVDQGTPALSGTATVLLLIDDVNDCRPEFINPIQTVSVPESAAPGTVVAEVTAIDRDLNARLEYYLLEIVARDDTDAPVPDQQGAFTVDFRTGAVKIKTPLNRELVATYEVTISVHDNASEVLDRSVSVPNAKLTINVLDVNDNTPRFRPFGATYFTEKILEGATQGTTLISISAVDPDKGPNGQITYELLDLSPEGYACLEDQSAGKVVANRTVDYEEVQWLNFTIRASDNGSPRRSAEIPVYLQIVDVNDNNPVFSQPSYQKAVFEDVPLGTVILRVKATDADSGHFALIQYSLGDGEGKFGINPNTGDIYILSALDREKKDHYTLTAVARDNPGDVSSNRRENSVQVLITVLDINDFRPQFSKSQFSTSVYENEPAGTSVITMSATDLDEGDNGVVTYSIEGPGVEAFKINKDSGLITSRRRLQSYERFNLTVVATDKGRPPLWGTTMLHIEVIDINDNRPVFVRPPNGTILHIKEEIPLRSNVYEVYATDKDEGLNGAVLYNLLKTGAGNKDWEYFSIDSVSGLIQTAMRLDREKQAVYNLIIVACDQGQPAYETMQPLQVALDDIDDNEPLFLRPPRDSPQYQALSVPEHSRPGTVVGNVTGAVDADEGSNAIVYYFIAAGNQESNFQLSREGKLQVLRDLDREKEPYYSIIVKASSQRNWTPPRGHRAGRAQAWDLSTDLTLQEVRIFLEDINDQAPQFTKSEYTAGVATDAKVGSELIRVVAVDADVGNNSLVLYNILGIRYIKQHSNDSEEVANIFSIGTLDGILRTFDLFTAYNPGYFVVDVMASDLVGHNDTAIVGIYILRDDQRVKIIINEIPDKVRQFEEEFISLLSNITGAIVNTDDVQFHVDKKGRVNFAQTELLIHVVNRETNRILDVERVIQMIDENKEQLRNLFRNYNVLDVQPAITARAPDDLSALQMAIIVLAVLLFLAAMLFILMNWYYRTVHKRKLKAIVAGSTGNRGFVDIMDMPNTNKYSFDGANPVWLDPFCRNMELAAQAEHEDDLPENLSEITDLWNSPARTHGTFGREPSAAKPEDDRYLRAAIQEYDNIAKLGQIMREGPIKLIQKELDEEEEPGSGQGSLRFRHKQPVELKGPDGIHVVHGSTGTLLPADLNSLPEDDQKGLGRSLETLAADCGGYNDHNARTESAKSTPLHKMREVIVESPLEITEL</sequence>
<feature type="domain" description="Cadherin" evidence="18">
    <location>
        <begin position="1688"/>
        <end position="1780"/>
    </location>
</feature>
<feature type="domain" description="Cadherin" evidence="18">
    <location>
        <begin position="2543"/>
        <end position="2651"/>
    </location>
</feature>